<dbReference type="PANTHER" id="PTHR43784">
    <property type="entry name" value="GDSL-LIKE LIPASE/ACYLHYDROLASE, PUTATIVE (AFU_ORTHOLOGUE AFUA_2G00820)-RELATED"/>
    <property type="match status" value="1"/>
</dbReference>
<dbReference type="GO" id="GO:0016787">
    <property type="term" value="F:hydrolase activity"/>
    <property type="evidence" value="ECO:0007669"/>
    <property type="project" value="UniProtKB-KW"/>
</dbReference>
<comment type="caution">
    <text evidence="3">The sequence shown here is derived from an EMBL/GenBank/DDBJ whole genome shotgun (WGS) entry which is preliminary data.</text>
</comment>
<keyword evidence="3" id="KW-0378">Hydrolase</keyword>
<dbReference type="Proteomes" id="UP001552594">
    <property type="component" value="Unassembled WGS sequence"/>
</dbReference>
<accession>A0ABV3JQW3</accession>
<evidence type="ECO:0000256" key="1">
    <source>
        <dbReference type="SAM" id="Phobius"/>
    </source>
</evidence>
<protein>
    <submittedName>
        <fullName evidence="3">SGNH/GDSL hydrolase family protein</fullName>
    </submittedName>
</protein>
<evidence type="ECO:0000259" key="2">
    <source>
        <dbReference type="Pfam" id="PF13472"/>
    </source>
</evidence>
<evidence type="ECO:0000313" key="3">
    <source>
        <dbReference type="EMBL" id="MEV5505288.1"/>
    </source>
</evidence>
<dbReference type="CDD" id="cd01830">
    <property type="entry name" value="XynE_like"/>
    <property type="match status" value="1"/>
</dbReference>
<dbReference type="PANTHER" id="PTHR43784:SF2">
    <property type="entry name" value="GDSL-LIKE LIPASE_ACYLHYDROLASE, PUTATIVE (AFU_ORTHOLOGUE AFUA_2G00820)-RELATED"/>
    <property type="match status" value="1"/>
</dbReference>
<dbReference type="InterPro" id="IPR013830">
    <property type="entry name" value="SGNH_hydro"/>
</dbReference>
<keyword evidence="1" id="KW-0472">Membrane</keyword>
<dbReference type="Pfam" id="PF13472">
    <property type="entry name" value="Lipase_GDSL_2"/>
    <property type="match status" value="1"/>
</dbReference>
<name>A0ABV3JQW3_STRON</name>
<feature type="domain" description="SGNH hydrolase-type esterase" evidence="2">
    <location>
        <begin position="227"/>
        <end position="420"/>
    </location>
</feature>
<dbReference type="SUPFAM" id="SSF52266">
    <property type="entry name" value="SGNH hydrolase"/>
    <property type="match status" value="1"/>
</dbReference>
<keyword evidence="1" id="KW-0812">Transmembrane</keyword>
<keyword evidence="4" id="KW-1185">Reference proteome</keyword>
<organism evidence="3 4">
    <name type="scientific">Streptomyces orinoci</name>
    <name type="common">Streptoverticillium orinoci</name>
    <dbReference type="NCBI Taxonomy" id="67339"/>
    <lineage>
        <taxon>Bacteria</taxon>
        <taxon>Bacillati</taxon>
        <taxon>Actinomycetota</taxon>
        <taxon>Actinomycetes</taxon>
        <taxon>Kitasatosporales</taxon>
        <taxon>Streptomycetaceae</taxon>
        <taxon>Streptomyces</taxon>
    </lineage>
</organism>
<dbReference type="InterPro" id="IPR036514">
    <property type="entry name" value="SGNH_hydro_sf"/>
</dbReference>
<dbReference type="EMBL" id="JBFAUK010000001">
    <property type="protein sequence ID" value="MEV5505288.1"/>
    <property type="molecule type" value="Genomic_DNA"/>
</dbReference>
<evidence type="ECO:0000313" key="4">
    <source>
        <dbReference type="Proteomes" id="UP001552594"/>
    </source>
</evidence>
<sequence>MTRPLPRGTAYTLSAALAAVLILVSTAVLLGGARQHGRSRGPVDETGQSPAGDWVGTWAAAPAFAEPNTAHGLPGFSIRDVVHTSVGGSAARVELSNLFGNRPLAIGDASLAVAAGRGGTAAAAPGSMRRLTFGGQRSVTVQAGRSVLSDPVPLTVRPATDLLVSLYSPVPSGPVTLHPHARQISYLARGEHTLDGGGAAYTGRTSYWRYVTGVDVWTTQAQGTLVAFGDSLTDGVTSTPGADHRWPDFLADRLRREPGAPRYGVLNEGISGNRVLLGNRGRTPQNNPSGLDRFDRDVLRRTGVRVVLVDLGINDILRMPRQLDAQRIVAGLRQLTARAHQRGLRVLGATLMPFGGHWGVVADRQEPVRLAVNEQIRSGGVFDAVVDFDRALRDPADPQRLLSAYDSGDHLHPNDAGYRVMARSVDLAALRTGVAG</sequence>
<keyword evidence="1" id="KW-1133">Transmembrane helix</keyword>
<dbReference type="Gene3D" id="3.40.50.1110">
    <property type="entry name" value="SGNH hydrolase"/>
    <property type="match status" value="1"/>
</dbReference>
<dbReference type="InterPro" id="IPR053140">
    <property type="entry name" value="GDSL_Rv0518-like"/>
</dbReference>
<feature type="transmembrane region" description="Helical" evidence="1">
    <location>
        <begin position="12"/>
        <end position="30"/>
    </location>
</feature>
<dbReference type="RefSeq" id="WP_109281309.1">
    <property type="nucleotide sequence ID" value="NZ_JBFAUK010000001.1"/>
</dbReference>
<reference evidence="3 4" key="1">
    <citation type="submission" date="2024-06" db="EMBL/GenBank/DDBJ databases">
        <title>The Natural Products Discovery Center: Release of the First 8490 Sequenced Strains for Exploring Actinobacteria Biosynthetic Diversity.</title>
        <authorList>
            <person name="Kalkreuter E."/>
            <person name="Kautsar S.A."/>
            <person name="Yang D."/>
            <person name="Bader C.D."/>
            <person name="Teijaro C.N."/>
            <person name="Fluegel L."/>
            <person name="Davis C.M."/>
            <person name="Simpson J.R."/>
            <person name="Lauterbach L."/>
            <person name="Steele A.D."/>
            <person name="Gui C."/>
            <person name="Meng S."/>
            <person name="Li G."/>
            <person name="Viehrig K."/>
            <person name="Ye F."/>
            <person name="Su P."/>
            <person name="Kiefer A.F."/>
            <person name="Nichols A."/>
            <person name="Cepeda A.J."/>
            <person name="Yan W."/>
            <person name="Fan B."/>
            <person name="Jiang Y."/>
            <person name="Adhikari A."/>
            <person name="Zheng C.-J."/>
            <person name="Schuster L."/>
            <person name="Cowan T.M."/>
            <person name="Smanski M.J."/>
            <person name="Chevrette M.G."/>
            <person name="De Carvalho L.P.S."/>
            <person name="Shen B."/>
        </authorList>
    </citation>
    <scope>NUCLEOTIDE SEQUENCE [LARGE SCALE GENOMIC DNA]</scope>
    <source>
        <strain evidence="3 4">NPDC052347</strain>
    </source>
</reference>
<proteinExistence type="predicted"/>
<gene>
    <name evidence="3" type="ORF">AB0L16_02260</name>
</gene>